<proteinExistence type="predicted"/>
<gene>
    <name evidence="1" type="ORF">GOZ88_20440</name>
</gene>
<protein>
    <submittedName>
        <fullName evidence="1">Uncharacterized protein</fullName>
    </submittedName>
</protein>
<organism evidence="1 2">
    <name type="scientific">Agrobacterium vitis</name>
    <name type="common">Rhizobium vitis</name>
    <dbReference type="NCBI Taxonomy" id="373"/>
    <lineage>
        <taxon>Bacteria</taxon>
        <taxon>Pseudomonadati</taxon>
        <taxon>Pseudomonadota</taxon>
        <taxon>Alphaproteobacteria</taxon>
        <taxon>Hyphomicrobiales</taxon>
        <taxon>Rhizobiaceae</taxon>
        <taxon>Rhizobium/Agrobacterium group</taxon>
        <taxon>Agrobacterium</taxon>
    </lineage>
</organism>
<reference evidence="1 2" key="1">
    <citation type="submission" date="2019-12" db="EMBL/GenBank/DDBJ databases">
        <title>Whole-genome sequencing of Allorhizobium vitis.</title>
        <authorList>
            <person name="Gan H.M."/>
            <person name="Szegedi E."/>
            <person name="Burr T."/>
            <person name="Savka M.A."/>
        </authorList>
    </citation>
    <scope>NUCLEOTIDE SEQUENCE [LARGE SCALE GENOMIC DNA]</scope>
    <source>
        <strain evidence="1 2">CG415</strain>
    </source>
</reference>
<sequence>MPLLNGGVGAFVKKYEIIEIIDWARCLPGRNDMGVALRAGLSAALKPAEAVFTLRAFIPDARRDGGGGHFSRSLRSHETRLMACSVYGTAT</sequence>
<evidence type="ECO:0000313" key="2">
    <source>
        <dbReference type="Proteomes" id="UP000440716"/>
    </source>
</evidence>
<comment type="caution">
    <text evidence="1">The sequence shown here is derived from an EMBL/GenBank/DDBJ whole genome shotgun (WGS) entry which is preliminary data.</text>
</comment>
<name>A0A7K1RKC2_AGRVI</name>
<accession>A0A7K1RKC2</accession>
<dbReference type="RefSeq" id="WP_156592280.1">
    <property type="nucleotide sequence ID" value="NZ_WPHU01000009.1"/>
</dbReference>
<dbReference type="AlphaFoldDB" id="A0A7K1RKC2"/>
<dbReference type="EMBL" id="WPHU01000009">
    <property type="protein sequence ID" value="MVA58476.1"/>
    <property type="molecule type" value="Genomic_DNA"/>
</dbReference>
<dbReference type="Proteomes" id="UP000440716">
    <property type="component" value="Unassembled WGS sequence"/>
</dbReference>
<evidence type="ECO:0000313" key="1">
    <source>
        <dbReference type="EMBL" id="MVA58476.1"/>
    </source>
</evidence>